<dbReference type="AlphaFoldDB" id="A0AAV5ILY3"/>
<protein>
    <submittedName>
        <fullName evidence="1">Uncharacterized protein</fullName>
    </submittedName>
</protein>
<organism evidence="1 2">
    <name type="scientific">Rubroshorea leprosula</name>
    <dbReference type="NCBI Taxonomy" id="152421"/>
    <lineage>
        <taxon>Eukaryota</taxon>
        <taxon>Viridiplantae</taxon>
        <taxon>Streptophyta</taxon>
        <taxon>Embryophyta</taxon>
        <taxon>Tracheophyta</taxon>
        <taxon>Spermatophyta</taxon>
        <taxon>Magnoliopsida</taxon>
        <taxon>eudicotyledons</taxon>
        <taxon>Gunneridae</taxon>
        <taxon>Pentapetalae</taxon>
        <taxon>rosids</taxon>
        <taxon>malvids</taxon>
        <taxon>Malvales</taxon>
        <taxon>Dipterocarpaceae</taxon>
        <taxon>Rubroshorea</taxon>
    </lineage>
</organism>
<dbReference type="EMBL" id="BPVZ01000016">
    <property type="protein sequence ID" value="GKV00821.1"/>
    <property type="molecule type" value="Genomic_DNA"/>
</dbReference>
<accession>A0AAV5ILY3</accession>
<gene>
    <name evidence="1" type="ORF">SLEP1_g13444</name>
</gene>
<comment type="caution">
    <text evidence="1">The sequence shown here is derived from an EMBL/GenBank/DDBJ whole genome shotgun (WGS) entry which is preliminary data.</text>
</comment>
<proteinExistence type="predicted"/>
<keyword evidence="2" id="KW-1185">Reference proteome</keyword>
<dbReference type="InterPro" id="IPR012675">
    <property type="entry name" value="Beta-grasp_dom_sf"/>
</dbReference>
<dbReference type="Proteomes" id="UP001054252">
    <property type="component" value="Unassembled WGS sequence"/>
</dbReference>
<reference evidence="1 2" key="1">
    <citation type="journal article" date="2021" name="Commun. Biol.">
        <title>The genome of Shorea leprosula (Dipterocarpaceae) highlights the ecological relevance of drought in aseasonal tropical rainforests.</title>
        <authorList>
            <person name="Ng K.K.S."/>
            <person name="Kobayashi M.J."/>
            <person name="Fawcett J.A."/>
            <person name="Hatakeyama M."/>
            <person name="Paape T."/>
            <person name="Ng C.H."/>
            <person name="Ang C.C."/>
            <person name="Tnah L.H."/>
            <person name="Lee C.T."/>
            <person name="Nishiyama T."/>
            <person name="Sese J."/>
            <person name="O'Brien M.J."/>
            <person name="Copetti D."/>
            <person name="Mohd Noor M.I."/>
            <person name="Ong R.C."/>
            <person name="Putra M."/>
            <person name="Sireger I.Z."/>
            <person name="Indrioko S."/>
            <person name="Kosugi Y."/>
            <person name="Izuno A."/>
            <person name="Isagi Y."/>
            <person name="Lee S.L."/>
            <person name="Shimizu K.K."/>
        </authorList>
    </citation>
    <scope>NUCLEOTIDE SEQUENCE [LARGE SCALE GENOMIC DNA]</scope>
    <source>
        <strain evidence="1">214</strain>
    </source>
</reference>
<name>A0AAV5ILY3_9ROSI</name>
<sequence>MCQEMGLVRVYTKPQGQQPDFTDPVVLSAVCEIFPIIHALLHCRIHAWNFCSSLKPISLFLLLCVCDRIEVAAWLKTFVTTYIGV</sequence>
<dbReference type="Gene3D" id="3.10.20.30">
    <property type="match status" value="1"/>
</dbReference>
<evidence type="ECO:0000313" key="1">
    <source>
        <dbReference type="EMBL" id="GKV00821.1"/>
    </source>
</evidence>
<evidence type="ECO:0000313" key="2">
    <source>
        <dbReference type="Proteomes" id="UP001054252"/>
    </source>
</evidence>